<evidence type="ECO:0000259" key="1">
    <source>
        <dbReference type="Pfam" id="PF13185"/>
    </source>
</evidence>
<organism evidence="2 3">
    <name type="scientific">Candidatus Magnetoglobus multicellularis str. Araruama</name>
    <dbReference type="NCBI Taxonomy" id="890399"/>
    <lineage>
        <taxon>Bacteria</taxon>
        <taxon>Pseudomonadati</taxon>
        <taxon>Thermodesulfobacteriota</taxon>
        <taxon>Desulfobacteria</taxon>
        <taxon>Desulfobacterales</taxon>
        <taxon>Desulfobacteraceae</taxon>
        <taxon>Candidatus Magnetoglobus</taxon>
    </lineage>
</organism>
<protein>
    <recommendedName>
        <fullName evidence="1">GAF domain-containing protein</fullName>
    </recommendedName>
</protein>
<comment type="caution">
    <text evidence="2">The sequence shown here is derived from an EMBL/GenBank/DDBJ whole genome shotgun (WGS) entry which is preliminary data.</text>
</comment>
<dbReference type="EMBL" id="ATBP01001479">
    <property type="protein sequence ID" value="ETR67254.1"/>
    <property type="molecule type" value="Genomic_DNA"/>
</dbReference>
<evidence type="ECO:0000313" key="2">
    <source>
        <dbReference type="EMBL" id="ETR67254.1"/>
    </source>
</evidence>
<gene>
    <name evidence="2" type="ORF">OMM_11800</name>
</gene>
<reference evidence="3" key="1">
    <citation type="submission" date="2012-11" db="EMBL/GenBank/DDBJ databases">
        <authorList>
            <person name="Lucero-Rivera Y.E."/>
            <person name="Tovar-Ramirez D."/>
        </authorList>
    </citation>
    <scope>NUCLEOTIDE SEQUENCE [LARGE SCALE GENOMIC DNA]</scope>
    <source>
        <strain evidence="3">Araruama</strain>
    </source>
</reference>
<dbReference type="Proteomes" id="UP000189670">
    <property type="component" value="Unassembled WGS sequence"/>
</dbReference>
<dbReference type="Pfam" id="PF13185">
    <property type="entry name" value="GAF_2"/>
    <property type="match status" value="1"/>
</dbReference>
<dbReference type="Gene3D" id="3.30.450.40">
    <property type="match status" value="1"/>
</dbReference>
<dbReference type="InterPro" id="IPR029016">
    <property type="entry name" value="GAF-like_dom_sf"/>
</dbReference>
<dbReference type="SUPFAM" id="SSF55781">
    <property type="entry name" value="GAF domain-like"/>
    <property type="match status" value="1"/>
</dbReference>
<sequence>MYLEAYASSQEEKSIVLGKSIENYEEIPLSVMNFVSRTNKTIVLNDAAGDSIFVDDPYVSKLRPRSVVCIPIQRSNKNIGQIYMEHGQAPNIFTPDRMEVLNLLIGQAAISIENAKLYTSLEES</sequence>
<evidence type="ECO:0000313" key="3">
    <source>
        <dbReference type="Proteomes" id="UP000189670"/>
    </source>
</evidence>
<feature type="non-terminal residue" evidence="2">
    <location>
        <position position="124"/>
    </location>
</feature>
<accession>A0A1V1NXH8</accession>
<feature type="domain" description="GAF" evidence="1">
    <location>
        <begin position="35"/>
        <end position="113"/>
    </location>
</feature>
<dbReference type="InterPro" id="IPR003018">
    <property type="entry name" value="GAF"/>
</dbReference>
<proteinExistence type="predicted"/>
<dbReference type="AlphaFoldDB" id="A0A1V1NXH8"/>
<name>A0A1V1NXH8_9BACT</name>